<evidence type="ECO:0000313" key="2">
    <source>
        <dbReference type="Proteomes" id="UP000053144"/>
    </source>
</evidence>
<gene>
    <name evidence="1" type="ORF">LR48_Vigan05g057400</name>
</gene>
<sequence>MQPELGLHVHKNEPLETRNLPVSELEAVRFKLKLGTPGVFLRCLNGDRSKELVSFGREKGGLLERRRRKLEYRSMGRRLHAEESGTEVFRKISFLPTSKRASALLLTPASHYLISDPRCLTPGVRAEGFWVRF</sequence>
<dbReference type="EMBL" id="CM003375">
    <property type="protein sequence ID" value="KOM42970.1"/>
    <property type="molecule type" value="Genomic_DNA"/>
</dbReference>
<reference evidence="2" key="1">
    <citation type="journal article" date="2015" name="Proc. Natl. Acad. Sci. U.S.A.">
        <title>Genome sequencing of adzuki bean (Vigna angularis) provides insight into high starch and low fat accumulation and domestication.</title>
        <authorList>
            <person name="Yang K."/>
            <person name="Tian Z."/>
            <person name="Chen C."/>
            <person name="Luo L."/>
            <person name="Zhao B."/>
            <person name="Wang Z."/>
            <person name="Yu L."/>
            <person name="Li Y."/>
            <person name="Sun Y."/>
            <person name="Li W."/>
            <person name="Chen Y."/>
            <person name="Li Y."/>
            <person name="Zhang Y."/>
            <person name="Ai D."/>
            <person name="Zhao J."/>
            <person name="Shang C."/>
            <person name="Ma Y."/>
            <person name="Wu B."/>
            <person name="Wang M."/>
            <person name="Gao L."/>
            <person name="Sun D."/>
            <person name="Zhang P."/>
            <person name="Guo F."/>
            <person name="Wang W."/>
            <person name="Li Y."/>
            <person name="Wang J."/>
            <person name="Varshney R.K."/>
            <person name="Wang J."/>
            <person name="Ling H.Q."/>
            <person name="Wan P."/>
        </authorList>
    </citation>
    <scope>NUCLEOTIDE SEQUENCE</scope>
    <source>
        <strain evidence="2">cv. Jingnong 6</strain>
    </source>
</reference>
<accession>A0A0L9UJD2</accession>
<name>A0A0L9UJD2_PHAAN</name>
<protein>
    <submittedName>
        <fullName evidence="1">Uncharacterized protein</fullName>
    </submittedName>
</protein>
<proteinExistence type="predicted"/>
<dbReference type="Gramene" id="KOM42970">
    <property type="protein sequence ID" value="KOM42970"/>
    <property type="gene ID" value="LR48_Vigan05g057400"/>
</dbReference>
<dbReference type="AlphaFoldDB" id="A0A0L9UJD2"/>
<dbReference type="Proteomes" id="UP000053144">
    <property type="component" value="Chromosome 5"/>
</dbReference>
<evidence type="ECO:0000313" key="1">
    <source>
        <dbReference type="EMBL" id="KOM42970.1"/>
    </source>
</evidence>
<organism evidence="1 2">
    <name type="scientific">Phaseolus angularis</name>
    <name type="common">Azuki bean</name>
    <name type="synonym">Vigna angularis</name>
    <dbReference type="NCBI Taxonomy" id="3914"/>
    <lineage>
        <taxon>Eukaryota</taxon>
        <taxon>Viridiplantae</taxon>
        <taxon>Streptophyta</taxon>
        <taxon>Embryophyta</taxon>
        <taxon>Tracheophyta</taxon>
        <taxon>Spermatophyta</taxon>
        <taxon>Magnoliopsida</taxon>
        <taxon>eudicotyledons</taxon>
        <taxon>Gunneridae</taxon>
        <taxon>Pentapetalae</taxon>
        <taxon>rosids</taxon>
        <taxon>fabids</taxon>
        <taxon>Fabales</taxon>
        <taxon>Fabaceae</taxon>
        <taxon>Papilionoideae</taxon>
        <taxon>50 kb inversion clade</taxon>
        <taxon>NPAAA clade</taxon>
        <taxon>indigoferoid/millettioid clade</taxon>
        <taxon>Phaseoleae</taxon>
        <taxon>Vigna</taxon>
    </lineage>
</organism>